<accession>A0A367Q8T9</accession>
<dbReference type="Proteomes" id="UP000252107">
    <property type="component" value="Unassembled WGS sequence"/>
</dbReference>
<gene>
    <name evidence="1" type="ORF">A6770_05195</name>
</gene>
<keyword evidence="2" id="KW-1185">Reference proteome</keyword>
<sequence length="671" mass="77847">MKQFTVNTTLMGKVTDIAQEQGKFSIKCRSGDEFLVAVGRETRFQFLQNLDGINRDRVPNPDNFHQSSPADLVRKYIQPNTLVVLQGVYQANNGNCQYDARIVNLLNSYRGQDEFLFEQIHWWLTQIARLADSWLGYLFPNKQTYEIDDFALYRTNLNIIGLPTDDSIQECATLSRLIYGLSSAYLLTGGERYLSAARAGVQYQRETFRSLTSDGKHCFWAFGKRKTEYSYELYMRSLNEDDRDTIPLYEQIYALAGLAQYYRITLDWEVLDDIKRTVRVFNDFFIDPESEYGKQAYGDYFSHLDYVTLNWDSPALGDNQARKNWNSIGDHIPAYLINVILALEPLPLTDHGYEEIYKFLETCKKILKTTSTIIVDRFPDPDPNVPFVNERFLRDWKPDHNWRWQQNRAVVGHNLKIAWNLTRVANYYYFLATQCAADNAQEAEESQRLADKLMKLADNLGIKMAEIGVDLFRGGIFDTLERNPQNGTPLEFPWFNTKDFWQQEQALLAYLILYGCSNENHDQKQEYLRLVRETAAFWNLFFLDQDNKGIFFRVSESGDAITVGQYGQKGGHSISGYHSFELNYLAHIYISSYVTKEPFCLYFKPNADCRQRSLNVLPDFFRPHTLEASRISIDGNDRTSIDPDNFRIELAEKEFQLGSAAEIIVQFTPKT</sequence>
<dbReference type="Gene3D" id="1.50.10.10">
    <property type="match status" value="1"/>
</dbReference>
<dbReference type="SUPFAM" id="SSF48208">
    <property type="entry name" value="Six-hairpin glycosidases"/>
    <property type="match status" value="1"/>
</dbReference>
<dbReference type="AlphaFoldDB" id="A0A367Q8T9"/>
<evidence type="ECO:0000313" key="2">
    <source>
        <dbReference type="Proteomes" id="UP000252107"/>
    </source>
</evidence>
<proteinExistence type="predicted"/>
<name>A0A367Q8T9_9NOSO</name>
<dbReference type="GO" id="GO:0005975">
    <property type="term" value="P:carbohydrate metabolic process"/>
    <property type="evidence" value="ECO:0007669"/>
    <property type="project" value="InterPro"/>
</dbReference>
<reference evidence="1" key="1">
    <citation type="submission" date="2016-04" db="EMBL/GenBank/DDBJ databases">
        <authorList>
            <person name="Tabuchi Yagui T.R."/>
        </authorList>
    </citation>
    <scope>NUCLEOTIDE SEQUENCE [LARGE SCALE GENOMIC DNA]</scope>
    <source>
        <strain evidence="1">NIES-26</strain>
    </source>
</reference>
<protein>
    <submittedName>
        <fullName evidence="1">N-acyl-D-glucosamine 2-epimerase</fullName>
    </submittedName>
</protein>
<comment type="caution">
    <text evidence="1">The sequence shown here is derived from an EMBL/GenBank/DDBJ whole genome shotgun (WGS) entry which is preliminary data.</text>
</comment>
<evidence type="ECO:0000313" key="1">
    <source>
        <dbReference type="EMBL" id="RCJ19542.1"/>
    </source>
</evidence>
<dbReference type="EMBL" id="LXQD01000339">
    <property type="protein sequence ID" value="RCJ19542.1"/>
    <property type="molecule type" value="Genomic_DNA"/>
</dbReference>
<organism evidence="1 2">
    <name type="scientific">Nostoc minutum NIES-26</name>
    <dbReference type="NCBI Taxonomy" id="1844469"/>
    <lineage>
        <taxon>Bacteria</taxon>
        <taxon>Bacillati</taxon>
        <taxon>Cyanobacteriota</taxon>
        <taxon>Cyanophyceae</taxon>
        <taxon>Nostocales</taxon>
        <taxon>Nostocaceae</taxon>
        <taxon>Nostoc</taxon>
    </lineage>
</organism>
<dbReference type="InterPro" id="IPR012341">
    <property type="entry name" value="6hp_glycosidase-like_sf"/>
</dbReference>
<dbReference type="InterPro" id="IPR008928">
    <property type="entry name" value="6-hairpin_glycosidase_sf"/>
</dbReference>